<accession>A0ABW3WMA1</accession>
<dbReference type="Proteomes" id="UP001597241">
    <property type="component" value="Unassembled WGS sequence"/>
</dbReference>
<keyword evidence="2" id="KW-1185">Reference proteome</keyword>
<dbReference type="Pfam" id="PF14907">
    <property type="entry name" value="NTP_transf_5"/>
    <property type="match status" value="1"/>
</dbReference>
<evidence type="ECO:0000313" key="1">
    <source>
        <dbReference type="EMBL" id="MFD1292843.1"/>
    </source>
</evidence>
<protein>
    <submittedName>
        <fullName evidence="1">Nucleotidyltransferase family protein</fullName>
    </submittedName>
</protein>
<dbReference type="InterPro" id="IPR039498">
    <property type="entry name" value="NTP_transf_5"/>
</dbReference>
<evidence type="ECO:0000313" key="2">
    <source>
        <dbReference type="Proteomes" id="UP001597241"/>
    </source>
</evidence>
<comment type="caution">
    <text evidence="1">The sequence shown here is derived from an EMBL/GenBank/DDBJ whole genome shotgun (WGS) entry which is preliminary data.</text>
</comment>
<sequence>MEKATLTTVGEILSFKSDLVVLERKIKNHEIDWDALVKVGSKHLVLPAIYSQLQQKKLLQFIPKDLAIFLEEIATINRNRNLTLLKQITWLSQLFKNNNIDHVFLKGSALLAANYYVDPCERMIGDIDVLVCENQLEQAYKLLMAKGYNPGKTTFGSVITGPKHKHLTRLIKATELAAVEIHRKVLKKPYFDYLQPSILLQKKRFVNNIPVLCETHLLEHNILNLQINDGANFRKYLHFRTAYDTIVLLNKNPIINLKKAYPKSYFQNYFVIYALYFNDFELKKPSFQSKVHLQLYKFKTRSHSNEKNWNIVVFYYYLFSKLINRSWYFMTKKEYRNGVIKYRKRIINDLKTSLLKAKK</sequence>
<reference evidence="2" key="1">
    <citation type="journal article" date="2019" name="Int. J. Syst. Evol. Microbiol.">
        <title>The Global Catalogue of Microorganisms (GCM) 10K type strain sequencing project: providing services to taxonomists for standard genome sequencing and annotation.</title>
        <authorList>
            <consortium name="The Broad Institute Genomics Platform"/>
            <consortium name="The Broad Institute Genome Sequencing Center for Infectious Disease"/>
            <person name="Wu L."/>
            <person name="Ma J."/>
        </authorList>
    </citation>
    <scope>NUCLEOTIDE SEQUENCE [LARGE SCALE GENOMIC DNA]</scope>
    <source>
        <strain evidence="2">CCUG 62221</strain>
    </source>
</reference>
<organism evidence="1 2">
    <name type="scientific">Lutibacter holmesii</name>
    <dbReference type="NCBI Taxonomy" id="1137985"/>
    <lineage>
        <taxon>Bacteria</taxon>
        <taxon>Pseudomonadati</taxon>
        <taxon>Bacteroidota</taxon>
        <taxon>Flavobacteriia</taxon>
        <taxon>Flavobacteriales</taxon>
        <taxon>Flavobacteriaceae</taxon>
        <taxon>Lutibacter</taxon>
    </lineage>
</organism>
<gene>
    <name evidence="1" type="ORF">ACFQ5N_03250</name>
</gene>
<dbReference type="EMBL" id="JBHTMV010000003">
    <property type="protein sequence ID" value="MFD1292843.1"/>
    <property type="molecule type" value="Genomic_DNA"/>
</dbReference>
<name>A0ABW3WMA1_9FLAO</name>
<proteinExistence type="predicted"/>
<dbReference type="RefSeq" id="WP_386807710.1">
    <property type="nucleotide sequence ID" value="NZ_JBHTMV010000003.1"/>
</dbReference>